<proteinExistence type="predicted"/>
<sequence length="323" mass="35758">MKTAIFYITENGKKLSNKISENIECTVFGKEDLKDIDIHFYKYDNIIFIMAMGIVVRKIAKLIKSKKTDPAVIVCDEKGSFAISLLSGHIGGANEFAKKIADITGGIPVITTATDVNNKIAFDVFAKENDLYIKNIENMKYVSGDIVDGKNVGLFSDIDIKGEIPSYVLNNTECESNVFITPLKKDIGKRDVLLIPKKYILGIGCKRDTPFLNIKNAVYDFLSDIDVMSLKAVVSIDLKKDEKGILEFCESVGKEFKTFKAEELLNVEGDFTTSDFVLKTTGVSNVCERSIKAYNSSATIIKHKTIYKGITLALGEIDASCTF</sequence>
<dbReference type="PANTHER" id="PTHR37477:SF1">
    <property type="entry name" value="COBALT-PRECORRIN-5A HYDROLASE"/>
    <property type="match status" value="1"/>
</dbReference>
<reference evidence="4" key="2">
    <citation type="journal article" date="2021" name="PeerJ">
        <title>Extensive microbial diversity within the chicken gut microbiome revealed by metagenomics and culture.</title>
        <authorList>
            <person name="Gilroy R."/>
            <person name="Ravi A."/>
            <person name="Getino M."/>
            <person name="Pursley I."/>
            <person name="Horton D.L."/>
            <person name="Alikhan N.F."/>
            <person name="Baker D."/>
            <person name="Gharbi K."/>
            <person name="Hall N."/>
            <person name="Watson M."/>
            <person name="Adriaenssens E.M."/>
            <person name="Foster-Nyarko E."/>
            <person name="Jarju S."/>
            <person name="Secka A."/>
            <person name="Antonio M."/>
            <person name="Oren A."/>
            <person name="Chaudhuri R.R."/>
            <person name="La Ragione R."/>
            <person name="Hildebrand F."/>
            <person name="Pallen M.J."/>
        </authorList>
    </citation>
    <scope>NUCLEOTIDE SEQUENCE</scope>
    <source>
        <strain evidence="4">F6-4510</strain>
    </source>
</reference>
<dbReference type="Proteomes" id="UP000823611">
    <property type="component" value="Unassembled WGS sequence"/>
</dbReference>
<dbReference type="Gene3D" id="3.30.420.180">
    <property type="entry name" value="CobE/GbiG C-terminal domain"/>
    <property type="match status" value="1"/>
</dbReference>
<dbReference type="EMBL" id="JADIMX010000117">
    <property type="protein sequence ID" value="MBO8434901.1"/>
    <property type="molecule type" value="Genomic_DNA"/>
</dbReference>
<dbReference type="InterPro" id="IPR038029">
    <property type="entry name" value="GbiG_N_sf"/>
</dbReference>
<reference evidence="4" key="1">
    <citation type="submission" date="2020-10" db="EMBL/GenBank/DDBJ databases">
        <authorList>
            <person name="Gilroy R."/>
        </authorList>
    </citation>
    <scope>NUCLEOTIDE SEQUENCE</scope>
    <source>
        <strain evidence="4">F6-4510</strain>
    </source>
</reference>
<name>A0A9D9H3B5_9FIRM</name>
<evidence type="ECO:0000259" key="2">
    <source>
        <dbReference type="Pfam" id="PF11760"/>
    </source>
</evidence>
<organism evidence="4 5">
    <name type="scientific">Candidatus Fimicola merdigallinarum</name>
    <dbReference type="NCBI Taxonomy" id="2840819"/>
    <lineage>
        <taxon>Bacteria</taxon>
        <taxon>Bacillati</taxon>
        <taxon>Bacillota</taxon>
        <taxon>Clostridia</taxon>
        <taxon>Lachnospirales</taxon>
        <taxon>Lachnospiraceae</taxon>
        <taxon>Lachnospiraceae incertae sedis</taxon>
        <taxon>Candidatus Fimicola</taxon>
    </lineage>
</organism>
<dbReference type="Pfam" id="PF01890">
    <property type="entry name" value="CbiG_C"/>
    <property type="match status" value="1"/>
</dbReference>
<feature type="domain" description="Cobalamin synthesis G N-terminal" evidence="2">
    <location>
        <begin position="39"/>
        <end position="115"/>
    </location>
</feature>
<dbReference type="Pfam" id="PF11761">
    <property type="entry name" value="CbiG_mid"/>
    <property type="match status" value="1"/>
</dbReference>
<evidence type="ECO:0000259" key="1">
    <source>
        <dbReference type="Pfam" id="PF01890"/>
    </source>
</evidence>
<dbReference type="PANTHER" id="PTHR37477">
    <property type="entry name" value="COBALT-PRECORRIN-5A HYDROLASE"/>
    <property type="match status" value="1"/>
</dbReference>
<protein>
    <submittedName>
        <fullName evidence="4">Cobalt-precorrin 5A hydrolase</fullName>
    </submittedName>
</protein>
<feature type="domain" description="CobE/GbiG C-terminal" evidence="1">
    <location>
        <begin position="200"/>
        <end position="314"/>
    </location>
</feature>
<dbReference type="InterPro" id="IPR052553">
    <property type="entry name" value="CbiG_hydrolase"/>
</dbReference>
<evidence type="ECO:0000313" key="5">
    <source>
        <dbReference type="Proteomes" id="UP000823611"/>
    </source>
</evidence>
<dbReference type="SUPFAM" id="SSF159672">
    <property type="entry name" value="CbiG N-terminal domain-like"/>
    <property type="match status" value="1"/>
</dbReference>
<gene>
    <name evidence="4" type="ORF">IAC55_06240</name>
</gene>
<comment type="caution">
    <text evidence="4">The sequence shown here is derived from an EMBL/GenBank/DDBJ whole genome shotgun (WGS) entry which is preliminary data.</text>
</comment>
<dbReference type="AlphaFoldDB" id="A0A9D9H3B5"/>
<dbReference type="Pfam" id="PF11760">
    <property type="entry name" value="CbiG_N"/>
    <property type="match status" value="1"/>
</dbReference>
<dbReference type="Gene3D" id="3.40.50.11220">
    <property type="match status" value="1"/>
</dbReference>
<feature type="domain" description="Cobalamin biosynthesis central region" evidence="3">
    <location>
        <begin position="120"/>
        <end position="167"/>
    </location>
</feature>
<dbReference type="GO" id="GO:0016787">
    <property type="term" value="F:hydrolase activity"/>
    <property type="evidence" value="ECO:0007669"/>
    <property type="project" value="UniProtKB-KW"/>
</dbReference>
<dbReference type="GO" id="GO:0009236">
    <property type="term" value="P:cobalamin biosynthetic process"/>
    <property type="evidence" value="ECO:0007669"/>
    <property type="project" value="InterPro"/>
</dbReference>
<evidence type="ECO:0000313" key="4">
    <source>
        <dbReference type="EMBL" id="MBO8434901.1"/>
    </source>
</evidence>
<dbReference type="InterPro" id="IPR021744">
    <property type="entry name" value="CbiG_N"/>
</dbReference>
<dbReference type="InterPro" id="IPR036518">
    <property type="entry name" value="CobE/GbiG_C_sf"/>
</dbReference>
<accession>A0A9D9H3B5</accession>
<evidence type="ECO:0000259" key="3">
    <source>
        <dbReference type="Pfam" id="PF11761"/>
    </source>
</evidence>
<dbReference type="InterPro" id="IPR002750">
    <property type="entry name" value="CobE/GbiG_C"/>
</dbReference>
<dbReference type="InterPro" id="IPR021745">
    <property type="entry name" value="CbiG_mid"/>
</dbReference>
<dbReference type="SUPFAM" id="SSF159664">
    <property type="entry name" value="CobE/GbiG C-terminal domain-like"/>
    <property type="match status" value="1"/>
</dbReference>
<keyword evidence="4" id="KW-0378">Hydrolase</keyword>